<dbReference type="EMBL" id="BMXG01000019">
    <property type="protein sequence ID" value="GHC08513.1"/>
    <property type="molecule type" value="Genomic_DNA"/>
</dbReference>
<reference evidence="1" key="2">
    <citation type="submission" date="2020-09" db="EMBL/GenBank/DDBJ databases">
        <authorList>
            <person name="Sun Q."/>
            <person name="Kim S."/>
        </authorList>
    </citation>
    <scope>NUCLEOTIDE SEQUENCE</scope>
    <source>
        <strain evidence="1">KCTC 12870</strain>
    </source>
</reference>
<dbReference type="AlphaFoldDB" id="A0A8J3GF38"/>
<accession>A0A8J3GF38</accession>
<reference evidence="1" key="1">
    <citation type="journal article" date="2014" name="Int. J. Syst. Evol. Microbiol.">
        <title>Complete genome sequence of Corynebacterium casei LMG S-19264T (=DSM 44701T), isolated from a smear-ripened cheese.</title>
        <authorList>
            <consortium name="US DOE Joint Genome Institute (JGI-PGF)"/>
            <person name="Walter F."/>
            <person name="Albersmeier A."/>
            <person name="Kalinowski J."/>
            <person name="Ruckert C."/>
        </authorList>
    </citation>
    <scope>NUCLEOTIDE SEQUENCE</scope>
    <source>
        <strain evidence="1">KCTC 12870</strain>
    </source>
</reference>
<sequence length="239" mass="26707">MKLLAIYVLCTATVLAIPSGDSDLIYQSLTYAEELNLGEKPSVILPLKQFWLPEPEKDFLPAVALLYPRKDSLEIVVTMKDAAVYSDANGSNQFMWKLGDVVEIFIGVEGKGNYWELHVTPNNYHLQLHWSHDGLDNVRAGEKSIEDFMVDAPSLFESQVSIGPEKDIWQVHVTLPWQSIGLAPGQCDYEVDMAICRYDATPGVVGTVLSSTAPLRARSYHRRLEWNALSLTPQSLAKD</sequence>
<evidence type="ECO:0000313" key="1">
    <source>
        <dbReference type="EMBL" id="GHC08513.1"/>
    </source>
</evidence>
<protein>
    <submittedName>
        <fullName evidence="1">Uncharacterized protein</fullName>
    </submittedName>
</protein>
<comment type="caution">
    <text evidence="1">The sequence shown here is derived from an EMBL/GenBank/DDBJ whole genome shotgun (WGS) entry which is preliminary data.</text>
</comment>
<dbReference type="SUPFAM" id="SSF49344">
    <property type="entry name" value="CBD9-like"/>
    <property type="match status" value="1"/>
</dbReference>
<gene>
    <name evidence="1" type="ORF">GCM10007047_27270</name>
</gene>
<name>A0A8J3GF38_9BACT</name>
<dbReference type="Gene3D" id="2.60.40.1190">
    <property type="match status" value="1"/>
</dbReference>
<organism evidence="1 2">
    <name type="scientific">Cerasicoccus arenae</name>
    <dbReference type="NCBI Taxonomy" id="424488"/>
    <lineage>
        <taxon>Bacteria</taxon>
        <taxon>Pseudomonadati</taxon>
        <taxon>Verrucomicrobiota</taxon>
        <taxon>Opitutia</taxon>
        <taxon>Puniceicoccales</taxon>
        <taxon>Cerasicoccaceae</taxon>
        <taxon>Cerasicoccus</taxon>
    </lineage>
</organism>
<evidence type="ECO:0000313" key="2">
    <source>
        <dbReference type="Proteomes" id="UP000642829"/>
    </source>
</evidence>
<keyword evidence="2" id="KW-1185">Reference proteome</keyword>
<proteinExistence type="predicted"/>
<dbReference type="Proteomes" id="UP000642829">
    <property type="component" value="Unassembled WGS sequence"/>
</dbReference>